<protein>
    <submittedName>
        <fullName evidence="1">CoA transferase</fullName>
    </submittedName>
</protein>
<dbReference type="GO" id="GO:0016740">
    <property type="term" value="F:transferase activity"/>
    <property type="evidence" value="ECO:0007669"/>
    <property type="project" value="UniProtKB-KW"/>
</dbReference>
<organism evidence="1 2">
    <name type="scientific">Actinospica durhamensis</name>
    <dbReference type="NCBI Taxonomy" id="1508375"/>
    <lineage>
        <taxon>Bacteria</taxon>
        <taxon>Bacillati</taxon>
        <taxon>Actinomycetota</taxon>
        <taxon>Actinomycetes</taxon>
        <taxon>Catenulisporales</taxon>
        <taxon>Actinospicaceae</taxon>
        <taxon>Actinospica</taxon>
    </lineage>
</organism>
<dbReference type="Gene3D" id="3.40.50.10540">
    <property type="entry name" value="Crotonobetainyl-coa:carnitine coa-transferase, domain 1"/>
    <property type="match status" value="1"/>
</dbReference>
<evidence type="ECO:0000313" key="2">
    <source>
        <dbReference type="Proteomes" id="UP000675781"/>
    </source>
</evidence>
<evidence type="ECO:0000313" key="1">
    <source>
        <dbReference type="EMBL" id="MBR7838570.1"/>
    </source>
</evidence>
<dbReference type="Proteomes" id="UP000675781">
    <property type="component" value="Unassembled WGS sequence"/>
</dbReference>
<keyword evidence="2" id="KW-1185">Reference proteome</keyword>
<accession>A0A941EVJ7</accession>
<feature type="non-terminal residue" evidence="1">
    <location>
        <position position="370"/>
    </location>
</feature>
<gene>
    <name evidence="1" type="ORF">KDL01_35210</name>
</gene>
<proteinExistence type="predicted"/>
<name>A0A941EVJ7_9ACTN</name>
<dbReference type="Pfam" id="PF02515">
    <property type="entry name" value="CoA_transf_3"/>
    <property type="match status" value="1"/>
</dbReference>
<reference evidence="1" key="1">
    <citation type="submission" date="2021-04" db="EMBL/GenBank/DDBJ databases">
        <title>Genome based classification of Actinospica acidithermotolerans sp. nov., an actinobacterium isolated from an Indonesian hot spring.</title>
        <authorList>
            <person name="Kusuma A.B."/>
            <person name="Putra K.E."/>
            <person name="Nafisah S."/>
            <person name="Loh J."/>
            <person name="Nouioui I."/>
            <person name="Goodfellow M."/>
        </authorList>
    </citation>
    <scope>NUCLEOTIDE SEQUENCE</scope>
    <source>
        <strain evidence="1">CSCA 57</strain>
    </source>
</reference>
<dbReference type="PANTHER" id="PTHR48228:SF4">
    <property type="entry name" value="BLR3030 PROTEIN"/>
    <property type="match status" value="1"/>
</dbReference>
<dbReference type="EMBL" id="JAGSOG010000303">
    <property type="protein sequence ID" value="MBR7838570.1"/>
    <property type="molecule type" value="Genomic_DNA"/>
</dbReference>
<dbReference type="PANTHER" id="PTHR48228">
    <property type="entry name" value="SUCCINYL-COA--D-CITRAMALATE COA-TRANSFERASE"/>
    <property type="match status" value="1"/>
</dbReference>
<dbReference type="AlphaFoldDB" id="A0A941EVJ7"/>
<dbReference type="InterPro" id="IPR023606">
    <property type="entry name" value="CoA-Trfase_III_dom_1_sf"/>
</dbReference>
<dbReference type="SUPFAM" id="SSF89796">
    <property type="entry name" value="CoA-transferase family III (CaiB/BaiF)"/>
    <property type="match status" value="2"/>
</dbReference>
<dbReference type="RefSeq" id="WP_212533026.1">
    <property type="nucleotide sequence ID" value="NZ_JAGSOG010000303.1"/>
</dbReference>
<sequence>MNRIFAEFCSTTGIAYEAAASSAHVEEDEVTLASRLAVTELAVGAVAAAAAAAAHFARARGASPVTTRWAVPARAVAASYRGDQLLRVDGQAFPGFAELSGFFRTRDGWVRTHANYPHHRARLLAAFDLPEDSGRDVLVARLAECDALDAEERVRAHQGIAVAVRTPQEWATHPQSTAVAGLPLVGIEALGDHGAAPVRAYPGKLRDPNSPAAGVRVLDLTRVIAGPVATRTLALLGADVLRVDDPNMPEIVAQHLDNGMGKRSALLDLRKDADRETFDRLLETADVVVTGYRPHSLDAYGLAPTELARRRPGLVIATLDAWGNAGPWQDRRGFDSIVQAATGISMLTSPDGGGAAELGAGSQRPGALPA</sequence>
<dbReference type="InterPro" id="IPR050509">
    <property type="entry name" value="CoA-transferase_III"/>
</dbReference>
<keyword evidence="1" id="KW-0808">Transferase</keyword>
<dbReference type="InterPro" id="IPR003673">
    <property type="entry name" value="CoA-Trfase_fam_III"/>
</dbReference>
<comment type="caution">
    <text evidence="1">The sequence shown here is derived from an EMBL/GenBank/DDBJ whole genome shotgun (WGS) entry which is preliminary data.</text>
</comment>